<name>A0A543GFC8_9PSEU</name>
<sequence length="100" mass="11332">MLDVDLVKALANDKRLQILDWLRDPEAHFPPQRDGDLVRDGVCSLFIAEKLGVSQPTCGEHLKVLSRAGLIHGRRIKQWVFYRRDEERIAAAKGQLAGGW</sequence>
<evidence type="ECO:0000313" key="5">
    <source>
        <dbReference type="EMBL" id="TQM44780.1"/>
    </source>
</evidence>
<keyword evidence="3" id="KW-0804">Transcription</keyword>
<dbReference type="InterPro" id="IPR011991">
    <property type="entry name" value="ArsR-like_HTH"/>
</dbReference>
<evidence type="ECO:0000256" key="3">
    <source>
        <dbReference type="ARBA" id="ARBA00023163"/>
    </source>
</evidence>
<dbReference type="InterPro" id="IPR036388">
    <property type="entry name" value="WH-like_DNA-bd_sf"/>
</dbReference>
<dbReference type="PANTHER" id="PTHR33154">
    <property type="entry name" value="TRANSCRIPTIONAL REGULATOR, ARSR FAMILY"/>
    <property type="match status" value="1"/>
</dbReference>
<evidence type="ECO:0000259" key="4">
    <source>
        <dbReference type="PROSITE" id="PS50987"/>
    </source>
</evidence>
<feature type="domain" description="HTH arsR-type" evidence="4">
    <location>
        <begin position="1"/>
        <end position="100"/>
    </location>
</feature>
<dbReference type="PROSITE" id="PS50987">
    <property type="entry name" value="HTH_ARSR_2"/>
    <property type="match status" value="1"/>
</dbReference>
<protein>
    <submittedName>
        <fullName evidence="5">ArsR family transcriptional regulator</fullName>
    </submittedName>
</protein>
<keyword evidence="1" id="KW-0805">Transcription regulation</keyword>
<accession>A0A543GFC8</accession>
<dbReference type="Pfam" id="PF12840">
    <property type="entry name" value="HTH_20"/>
    <property type="match status" value="1"/>
</dbReference>
<gene>
    <name evidence="5" type="ORF">FB388_2154</name>
</gene>
<dbReference type="InterPro" id="IPR001845">
    <property type="entry name" value="HTH_ArsR_DNA-bd_dom"/>
</dbReference>
<evidence type="ECO:0000256" key="1">
    <source>
        <dbReference type="ARBA" id="ARBA00023015"/>
    </source>
</evidence>
<comment type="caution">
    <text evidence="5">The sequence shown here is derived from an EMBL/GenBank/DDBJ whole genome shotgun (WGS) entry which is preliminary data.</text>
</comment>
<evidence type="ECO:0000313" key="6">
    <source>
        <dbReference type="Proteomes" id="UP000319818"/>
    </source>
</evidence>
<dbReference type="InterPro" id="IPR036390">
    <property type="entry name" value="WH_DNA-bd_sf"/>
</dbReference>
<dbReference type="EMBL" id="VFPH01000001">
    <property type="protein sequence ID" value="TQM44780.1"/>
    <property type="molecule type" value="Genomic_DNA"/>
</dbReference>
<organism evidence="5 6">
    <name type="scientific">Pseudonocardia cypriaca</name>
    <dbReference type="NCBI Taxonomy" id="882449"/>
    <lineage>
        <taxon>Bacteria</taxon>
        <taxon>Bacillati</taxon>
        <taxon>Actinomycetota</taxon>
        <taxon>Actinomycetes</taxon>
        <taxon>Pseudonocardiales</taxon>
        <taxon>Pseudonocardiaceae</taxon>
        <taxon>Pseudonocardia</taxon>
    </lineage>
</organism>
<dbReference type="Gene3D" id="1.10.10.10">
    <property type="entry name" value="Winged helix-like DNA-binding domain superfamily/Winged helix DNA-binding domain"/>
    <property type="match status" value="1"/>
</dbReference>
<dbReference type="GO" id="GO:0003677">
    <property type="term" value="F:DNA binding"/>
    <property type="evidence" value="ECO:0007669"/>
    <property type="project" value="UniProtKB-KW"/>
</dbReference>
<keyword evidence="2" id="KW-0238">DNA-binding</keyword>
<dbReference type="SMART" id="SM00418">
    <property type="entry name" value="HTH_ARSR"/>
    <property type="match status" value="1"/>
</dbReference>
<reference evidence="5 6" key="1">
    <citation type="submission" date="2019-06" db="EMBL/GenBank/DDBJ databases">
        <title>Sequencing the genomes of 1000 actinobacteria strains.</title>
        <authorList>
            <person name="Klenk H.-P."/>
        </authorList>
    </citation>
    <scope>NUCLEOTIDE SEQUENCE [LARGE SCALE GENOMIC DNA]</scope>
    <source>
        <strain evidence="5 6">DSM 45511</strain>
    </source>
</reference>
<dbReference type="RefSeq" id="WP_170225554.1">
    <property type="nucleotide sequence ID" value="NZ_VFPH01000001.1"/>
</dbReference>
<dbReference type="Proteomes" id="UP000319818">
    <property type="component" value="Unassembled WGS sequence"/>
</dbReference>
<dbReference type="AlphaFoldDB" id="A0A543GFC8"/>
<proteinExistence type="predicted"/>
<keyword evidence="6" id="KW-1185">Reference proteome</keyword>
<dbReference type="InterPro" id="IPR051081">
    <property type="entry name" value="HTH_MetalResp_TranReg"/>
</dbReference>
<dbReference type="CDD" id="cd00090">
    <property type="entry name" value="HTH_ARSR"/>
    <property type="match status" value="1"/>
</dbReference>
<dbReference type="GO" id="GO:0003700">
    <property type="term" value="F:DNA-binding transcription factor activity"/>
    <property type="evidence" value="ECO:0007669"/>
    <property type="project" value="InterPro"/>
</dbReference>
<dbReference type="PANTHER" id="PTHR33154:SF32">
    <property type="entry name" value="TRANSCRIPTIONAL REGULATORY PROTEIN"/>
    <property type="match status" value="1"/>
</dbReference>
<evidence type="ECO:0000256" key="2">
    <source>
        <dbReference type="ARBA" id="ARBA00023125"/>
    </source>
</evidence>
<dbReference type="SUPFAM" id="SSF46785">
    <property type="entry name" value="Winged helix' DNA-binding domain"/>
    <property type="match status" value="1"/>
</dbReference>